<dbReference type="Proteomes" id="UP001356428">
    <property type="component" value="Chromosome"/>
</dbReference>
<dbReference type="CDD" id="cd06550">
    <property type="entry name" value="TM_ABC_iron-siderophores_like"/>
    <property type="match status" value="1"/>
</dbReference>
<keyword evidence="11" id="KW-1185">Reference proteome</keyword>
<evidence type="ECO:0000256" key="7">
    <source>
        <dbReference type="ARBA" id="ARBA00023136"/>
    </source>
</evidence>
<evidence type="ECO:0000256" key="5">
    <source>
        <dbReference type="ARBA" id="ARBA00022692"/>
    </source>
</evidence>
<comment type="similarity">
    <text evidence="2">Belongs to the binding-protein-dependent transport system permease family. FecCD subfamily.</text>
</comment>
<feature type="transmembrane region" description="Helical" evidence="9">
    <location>
        <begin position="250"/>
        <end position="269"/>
    </location>
</feature>
<name>A0ABZ1EPA7_9ACTN</name>
<gene>
    <name evidence="10" type="ORF">OG849_01155</name>
</gene>
<dbReference type="SUPFAM" id="SSF81345">
    <property type="entry name" value="ABC transporter involved in vitamin B12 uptake, BtuC"/>
    <property type="match status" value="1"/>
</dbReference>
<evidence type="ECO:0000256" key="1">
    <source>
        <dbReference type="ARBA" id="ARBA00004651"/>
    </source>
</evidence>
<evidence type="ECO:0000256" key="4">
    <source>
        <dbReference type="ARBA" id="ARBA00022475"/>
    </source>
</evidence>
<feature type="compositionally biased region" description="Low complexity" evidence="8">
    <location>
        <begin position="7"/>
        <end position="38"/>
    </location>
</feature>
<feature type="transmembrane region" description="Helical" evidence="9">
    <location>
        <begin position="56"/>
        <end position="78"/>
    </location>
</feature>
<evidence type="ECO:0000256" key="6">
    <source>
        <dbReference type="ARBA" id="ARBA00022989"/>
    </source>
</evidence>
<organism evidence="10 11">
    <name type="scientific">Streptomyces cyaneofuscatus</name>
    <dbReference type="NCBI Taxonomy" id="66883"/>
    <lineage>
        <taxon>Bacteria</taxon>
        <taxon>Bacillati</taxon>
        <taxon>Actinomycetota</taxon>
        <taxon>Actinomycetes</taxon>
        <taxon>Kitasatosporales</taxon>
        <taxon>Streptomycetaceae</taxon>
        <taxon>Streptomyces</taxon>
    </lineage>
</organism>
<keyword evidence="4" id="KW-1003">Cell membrane</keyword>
<feature type="transmembrane region" description="Helical" evidence="9">
    <location>
        <begin position="357"/>
        <end position="378"/>
    </location>
</feature>
<proteinExistence type="inferred from homology"/>
<dbReference type="Gene3D" id="1.10.3470.10">
    <property type="entry name" value="ABC transporter involved in vitamin B12 uptake, BtuC"/>
    <property type="match status" value="1"/>
</dbReference>
<feature type="transmembrane region" description="Helical" evidence="9">
    <location>
        <begin position="112"/>
        <end position="133"/>
    </location>
</feature>
<accession>A0ABZ1EPA7</accession>
<keyword evidence="6 9" id="KW-1133">Transmembrane helix</keyword>
<comment type="subcellular location">
    <subcellularLocation>
        <location evidence="1">Cell membrane</location>
        <topology evidence="1">Multi-pass membrane protein</topology>
    </subcellularLocation>
</comment>
<keyword evidence="3" id="KW-0813">Transport</keyword>
<evidence type="ECO:0000256" key="2">
    <source>
        <dbReference type="ARBA" id="ARBA00007935"/>
    </source>
</evidence>
<evidence type="ECO:0000256" key="8">
    <source>
        <dbReference type="SAM" id="MobiDB-lite"/>
    </source>
</evidence>
<keyword evidence="7 9" id="KW-0472">Membrane</keyword>
<feature type="region of interest" description="Disordered" evidence="8">
    <location>
        <begin position="1"/>
        <end position="39"/>
    </location>
</feature>
<dbReference type="PANTHER" id="PTHR30472">
    <property type="entry name" value="FERRIC ENTEROBACTIN TRANSPORT SYSTEM PERMEASE PROTEIN"/>
    <property type="match status" value="1"/>
</dbReference>
<dbReference type="InterPro" id="IPR000522">
    <property type="entry name" value="ABC_transptr_permease_BtuC"/>
</dbReference>
<evidence type="ECO:0000313" key="10">
    <source>
        <dbReference type="EMBL" id="WSB05952.1"/>
    </source>
</evidence>
<keyword evidence="5 9" id="KW-0812">Transmembrane</keyword>
<dbReference type="Pfam" id="PF01032">
    <property type="entry name" value="FecCD"/>
    <property type="match status" value="1"/>
</dbReference>
<dbReference type="InterPro" id="IPR037294">
    <property type="entry name" value="ABC_BtuC-like"/>
</dbReference>
<protein>
    <submittedName>
        <fullName evidence="10">Iron ABC transporter permease</fullName>
    </submittedName>
</protein>
<dbReference type="PANTHER" id="PTHR30472:SF24">
    <property type="entry name" value="FERRIC ENTEROBACTIN TRANSPORT SYSTEM PERMEASE PROTEIN FEPG"/>
    <property type="match status" value="1"/>
</dbReference>
<dbReference type="EMBL" id="CP109083">
    <property type="protein sequence ID" value="WSB05952.1"/>
    <property type="molecule type" value="Genomic_DNA"/>
</dbReference>
<evidence type="ECO:0000313" key="11">
    <source>
        <dbReference type="Proteomes" id="UP001356428"/>
    </source>
</evidence>
<feature type="transmembrane region" description="Helical" evidence="9">
    <location>
        <begin position="145"/>
        <end position="168"/>
    </location>
</feature>
<reference evidence="10 11" key="1">
    <citation type="submission" date="2022-10" db="EMBL/GenBank/DDBJ databases">
        <title>The complete genomes of actinobacterial strains from the NBC collection.</title>
        <authorList>
            <person name="Joergensen T.S."/>
            <person name="Alvarez Arevalo M."/>
            <person name="Sterndorff E.B."/>
            <person name="Faurdal D."/>
            <person name="Vuksanovic O."/>
            <person name="Mourched A.-S."/>
            <person name="Charusanti P."/>
            <person name="Shaw S."/>
            <person name="Blin K."/>
            <person name="Weber T."/>
        </authorList>
    </citation>
    <scope>NUCLEOTIDE SEQUENCE [LARGE SCALE GENOMIC DNA]</scope>
    <source>
        <strain evidence="10 11">NBC 01792</strain>
    </source>
</reference>
<sequence>MSETDLNPATTNPATTNPATTNPATTNPATTNPTGTNPPLSPGVRFGQVSFVWRPWLVLVTLVLAVSAFLVFCLSIAVGDFPIGLSRVIATLLGQGEQVDEFVVMDLRMPRALAGLVVGIALGVSGAITQSVARNPLASPDILGITSGASAVAVFLVTVSGGAAAAVVGSVGLSAAALLGGLGTGLLVYFLAWRRGIDGFRLILIGISVSAVMQALTTWLLVSADIRDVARAQAWLVGSLDGRSWDEVHIAFWGTLVLLVVVAAAAFSFKPMHLGDDVAAGLGVRYTRVRAVLLLCAVLLAAVAVSGAGPVPFVALVAPQVAMRLARCPTPPMVASGVLGALLLIGSDLIARTALPVTLPVGVVTAAIGGPFLVYLLVRANLRRTGP</sequence>
<evidence type="ECO:0000256" key="9">
    <source>
        <dbReference type="SAM" id="Phobius"/>
    </source>
</evidence>
<feature type="transmembrane region" description="Helical" evidence="9">
    <location>
        <begin position="289"/>
        <end position="318"/>
    </location>
</feature>
<dbReference type="RefSeq" id="WP_326707400.1">
    <property type="nucleotide sequence ID" value="NZ_CP109083.1"/>
</dbReference>
<evidence type="ECO:0000256" key="3">
    <source>
        <dbReference type="ARBA" id="ARBA00022448"/>
    </source>
</evidence>
<feature type="transmembrane region" description="Helical" evidence="9">
    <location>
        <begin position="175"/>
        <end position="193"/>
    </location>
</feature>
<feature type="transmembrane region" description="Helical" evidence="9">
    <location>
        <begin position="199"/>
        <end position="222"/>
    </location>
</feature>